<dbReference type="InterPro" id="IPR010827">
    <property type="entry name" value="BamA/TamA_POTRA"/>
</dbReference>
<sequence length="765" mass="84927" precursor="true">MKGNALKTALAIGLLNASLVFAAPIKNIEILGLNAISRGAVLSYLPVEVGDDYNAKISAQIIRTLYKTQFFKDIEVIQIGKTLKITLVENPSIKYVNLINQSDKVLDKDMIDRVLTSMNLTQGKIFNERQLDKLMNQLQATYTAKGYYNTKITKRVEIDNQNRVGVELDIDEGEVARIKTMHISGNKVESEEDLLDLFEIGEPDWSPLNYFTEKDHYSKVALDAGVEALKSHYIDLGYLDFKILNVSNELSDNKKSIDINIQIEEGSKYKIGAIKFSGELLNESKESLTKLLTIETGNIFERQKIINDIKVITDLYTDQGYAFATVDAVTTENKVVHTIDLNFKVQLKKKVYINRITITGNTRTQDEVVRREIGIYEGGLYSNKELEESIDKIKRLGYFSDVKMNVSKVPGFEDKINLNFVVEETKTGTFSVGLSHSNNSGTSFNLGISEKNFLGSGNTLDASLSSSKAVKEVNFYFLDPYFTPEKHSLSYGIFVKKTDGAKLDVASYKINEKGGSVGYGIPITKDTRISTELKVSSKKITCGTTFFTQESTQCNEYSNKNSTEVKLNLNWSSNTLDDYLFPTKGTTNSVNASIALPVADYKYYKLSTSHKSYRPLSKNITFKVNASISIAQGYGNKELPFFERYYGGGSSSVRGFDFNSLGEKYADTEKAKGGELSVLTGVSLISPLTFIKDSKNMRMSAFIDVGAVSTKASSFNAGDEFRASVGAAFTWLTPVGPLGVYVAKPILKKTGDKTKTFEFTIGTSF</sequence>
<dbReference type="Proteomes" id="UP000067399">
    <property type="component" value="Chromosome"/>
</dbReference>
<keyword evidence="3 8" id="KW-0812">Transmembrane</keyword>
<dbReference type="Pfam" id="PF07244">
    <property type="entry name" value="POTRA"/>
    <property type="match status" value="4"/>
</dbReference>
<dbReference type="PANTHER" id="PTHR12815">
    <property type="entry name" value="SORTING AND ASSEMBLY MACHINERY SAMM50 PROTEIN FAMILY MEMBER"/>
    <property type="match status" value="1"/>
</dbReference>
<evidence type="ECO:0000256" key="7">
    <source>
        <dbReference type="ARBA" id="ARBA00023237"/>
    </source>
</evidence>
<protein>
    <recommendedName>
        <fullName evidence="8 9">Outer membrane protein assembly factor BamA</fullName>
    </recommendedName>
</protein>
<organism evidence="11 12">
    <name type="scientific">endosymbiont of Bathymodiolus septemdierum str. Myojin knoll</name>
    <dbReference type="NCBI Taxonomy" id="1303921"/>
    <lineage>
        <taxon>Bacteria</taxon>
        <taxon>Pseudomonadati</taxon>
        <taxon>Pseudomonadota</taxon>
        <taxon>Gammaproteobacteria</taxon>
        <taxon>sulfur-oxidizing symbionts</taxon>
    </lineage>
</organism>
<evidence type="ECO:0000256" key="9">
    <source>
        <dbReference type="NCBIfam" id="TIGR03303"/>
    </source>
</evidence>
<evidence type="ECO:0000256" key="8">
    <source>
        <dbReference type="HAMAP-Rule" id="MF_01430"/>
    </source>
</evidence>
<dbReference type="OrthoDB" id="9803054at2"/>
<keyword evidence="12" id="KW-1185">Reference proteome</keyword>
<dbReference type="Gene3D" id="3.10.20.310">
    <property type="entry name" value="membrane protein fhac"/>
    <property type="match status" value="5"/>
</dbReference>
<evidence type="ECO:0000313" key="11">
    <source>
        <dbReference type="EMBL" id="BAS67891.1"/>
    </source>
</evidence>
<reference evidence="11 12" key="1">
    <citation type="journal article" date="2000" name="Mar. Ecol. Prog. Ser.">
        <title>Phylogenetic characterization of endosymbionts in three hydrothermal vent mussels: influence on host distributions.</title>
        <authorList>
            <person name="Fujiwara Y."/>
            <person name="Takai K."/>
            <person name="Uematsu K."/>
            <person name="Tsuchida S."/>
            <person name="Hunt J.C."/>
            <person name="Hashimoto J."/>
        </authorList>
    </citation>
    <scope>NUCLEOTIDE SEQUENCE [LARGE SCALE GENOMIC DNA]</scope>
    <source>
        <strain evidence="11 12">Myojin Knoll</strain>
    </source>
</reference>
<dbReference type="Pfam" id="PF01103">
    <property type="entry name" value="Omp85"/>
    <property type="match status" value="1"/>
</dbReference>
<feature type="signal peptide" evidence="8">
    <location>
        <begin position="1"/>
        <end position="22"/>
    </location>
</feature>
<keyword evidence="7 8" id="KW-0998">Cell outer membrane</keyword>
<dbReference type="STRING" id="1303921.BSEPE_0900"/>
<accession>A0A0P0USL7</accession>
<dbReference type="KEGG" id="ebh:BSEPE_0900"/>
<comment type="subunit">
    <text evidence="8">Part of the Bam complex.</text>
</comment>
<dbReference type="HAMAP" id="MF_01430">
    <property type="entry name" value="OM_assembly_BamA"/>
    <property type="match status" value="1"/>
</dbReference>
<dbReference type="GO" id="GO:0009279">
    <property type="term" value="C:cell outer membrane"/>
    <property type="evidence" value="ECO:0007669"/>
    <property type="project" value="UniProtKB-SubCell"/>
</dbReference>
<comment type="function">
    <text evidence="8">Part of the outer membrane protein assembly complex, which is involved in assembly and insertion of beta-barrel proteins into the outer membrane.</text>
</comment>
<reference evidence="11 12" key="2">
    <citation type="journal article" date="2016" name="ISME J.">
        <title>Heterogeneous composition of key metabolic gene clusters in a vent mussel symbiont population.</title>
        <authorList>
            <person name="Ikuta T."/>
            <person name="Takaki Y."/>
            <person name="Nagai Y."/>
            <person name="Shimamura S."/>
            <person name="Tsuda M."/>
            <person name="Kawagucci S."/>
            <person name="Aoki Y."/>
            <person name="Inoue K."/>
            <person name="Teruya M."/>
            <person name="Satou K."/>
            <person name="Teruya K."/>
            <person name="Shimoji M."/>
            <person name="Tamotsu H."/>
            <person name="Hirano T."/>
            <person name="Maruyama T."/>
            <person name="Yoshida T."/>
        </authorList>
    </citation>
    <scope>NUCLEOTIDE SEQUENCE [LARGE SCALE GENOMIC DNA]</scope>
    <source>
        <strain evidence="11 12">Myojin Knoll</strain>
    </source>
</reference>
<keyword evidence="6 8" id="KW-0472">Membrane</keyword>
<dbReference type="InterPro" id="IPR023707">
    <property type="entry name" value="OM_assembly_BamA"/>
</dbReference>
<dbReference type="PIRSF" id="PIRSF006076">
    <property type="entry name" value="OM_assembly_OMP85"/>
    <property type="match status" value="1"/>
</dbReference>
<feature type="domain" description="POTRA" evidence="10">
    <location>
        <begin position="176"/>
        <end position="266"/>
    </location>
</feature>
<dbReference type="AlphaFoldDB" id="A0A0P0USL7"/>
<evidence type="ECO:0000256" key="5">
    <source>
        <dbReference type="ARBA" id="ARBA00022737"/>
    </source>
</evidence>
<feature type="domain" description="POTRA" evidence="10">
    <location>
        <begin position="351"/>
        <end position="425"/>
    </location>
</feature>
<feature type="chain" id="PRO_5008992919" description="Outer membrane protein assembly factor BamA" evidence="8">
    <location>
        <begin position="23"/>
        <end position="765"/>
    </location>
</feature>
<evidence type="ECO:0000256" key="4">
    <source>
        <dbReference type="ARBA" id="ARBA00022729"/>
    </source>
</evidence>
<comment type="subcellular location">
    <subcellularLocation>
        <location evidence="8">Cell outer membrane</location>
    </subcellularLocation>
    <subcellularLocation>
        <location evidence="1">Membrane</location>
    </subcellularLocation>
</comment>
<dbReference type="PANTHER" id="PTHR12815:SF23">
    <property type="entry name" value="OUTER MEMBRANE PROTEIN ASSEMBLY FACTOR BAMA"/>
    <property type="match status" value="1"/>
</dbReference>
<keyword evidence="2 8" id="KW-1134">Transmembrane beta strand</keyword>
<evidence type="ECO:0000313" key="12">
    <source>
        <dbReference type="Proteomes" id="UP000067399"/>
    </source>
</evidence>
<dbReference type="RefSeq" id="WP_066044572.1">
    <property type="nucleotide sequence ID" value="NZ_AP013042.1"/>
</dbReference>
<dbReference type="PROSITE" id="PS51779">
    <property type="entry name" value="POTRA"/>
    <property type="match status" value="4"/>
</dbReference>
<evidence type="ECO:0000256" key="1">
    <source>
        <dbReference type="ARBA" id="ARBA00004370"/>
    </source>
</evidence>
<evidence type="ECO:0000259" key="10">
    <source>
        <dbReference type="PROSITE" id="PS51779"/>
    </source>
</evidence>
<feature type="domain" description="POTRA" evidence="10">
    <location>
        <begin position="23"/>
        <end position="90"/>
    </location>
</feature>
<dbReference type="InterPro" id="IPR039910">
    <property type="entry name" value="D15-like"/>
</dbReference>
<proteinExistence type="inferred from homology"/>
<comment type="similarity">
    <text evidence="8">Belongs to the BamA family.</text>
</comment>
<dbReference type="Gene3D" id="2.40.160.50">
    <property type="entry name" value="membrane protein fhac: a member of the omp85/tpsb transporter family"/>
    <property type="match status" value="1"/>
</dbReference>
<dbReference type="InterPro" id="IPR034746">
    <property type="entry name" value="POTRA"/>
</dbReference>
<evidence type="ECO:0000256" key="2">
    <source>
        <dbReference type="ARBA" id="ARBA00022452"/>
    </source>
</evidence>
<dbReference type="GO" id="GO:0043165">
    <property type="term" value="P:Gram-negative-bacterium-type cell outer membrane assembly"/>
    <property type="evidence" value="ECO:0007669"/>
    <property type="project" value="UniProtKB-UniRule"/>
</dbReference>
<name>A0A0P0USL7_9GAMM</name>
<dbReference type="NCBIfam" id="TIGR03303">
    <property type="entry name" value="OM_YaeT"/>
    <property type="match status" value="1"/>
</dbReference>
<keyword evidence="5 8" id="KW-0677">Repeat</keyword>
<feature type="domain" description="POTRA" evidence="10">
    <location>
        <begin position="269"/>
        <end position="346"/>
    </location>
</feature>
<gene>
    <name evidence="11" type="primary">yaeT</name>
    <name evidence="8" type="synonym">bamA</name>
    <name evidence="11" type="ORF">BSEPE_0900</name>
</gene>
<dbReference type="EMBL" id="AP013042">
    <property type="protein sequence ID" value="BAS67891.1"/>
    <property type="molecule type" value="Genomic_DNA"/>
</dbReference>
<evidence type="ECO:0000256" key="6">
    <source>
        <dbReference type="ARBA" id="ARBA00023136"/>
    </source>
</evidence>
<evidence type="ECO:0000256" key="3">
    <source>
        <dbReference type="ARBA" id="ARBA00022692"/>
    </source>
</evidence>
<dbReference type="GO" id="GO:0051205">
    <property type="term" value="P:protein insertion into membrane"/>
    <property type="evidence" value="ECO:0007669"/>
    <property type="project" value="UniProtKB-UniRule"/>
</dbReference>
<dbReference type="InterPro" id="IPR000184">
    <property type="entry name" value="Bac_surfAg_D15"/>
</dbReference>
<keyword evidence="4 8" id="KW-0732">Signal</keyword>